<dbReference type="EMBL" id="SNZF01000001">
    <property type="protein sequence ID" value="TDR38148.1"/>
    <property type="molecule type" value="Genomic_DNA"/>
</dbReference>
<feature type="domain" description="N-acetyltransferase" evidence="1">
    <location>
        <begin position="13"/>
        <end position="184"/>
    </location>
</feature>
<comment type="caution">
    <text evidence="2">The sequence shown here is derived from an EMBL/GenBank/DDBJ whole genome shotgun (WGS) entry which is preliminary data.</text>
</comment>
<proteinExistence type="predicted"/>
<keyword evidence="5" id="KW-1185">Reference proteome</keyword>
<dbReference type="Pfam" id="PF00583">
    <property type="entry name" value="Acetyltransf_1"/>
    <property type="match status" value="1"/>
</dbReference>
<dbReference type="SUPFAM" id="SSF55729">
    <property type="entry name" value="Acyl-CoA N-acyltransferases (Nat)"/>
    <property type="match status" value="1"/>
</dbReference>
<evidence type="ECO:0000313" key="3">
    <source>
        <dbReference type="EMBL" id="TDR38148.1"/>
    </source>
</evidence>
<dbReference type="eggNOG" id="COG1670">
    <property type="taxonomic scope" value="Bacteria"/>
</dbReference>
<dbReference type="InterPro" id="IPR000182">
    <property type="entry name" value="GNAT_dom"/>
</dbReference>
<dbReference type="InterPro" id="IPR016181">
    <property type="entry name" value="Acyl_CoA_acyltransferase"/>
</dbReference>
<gene>
    <name evidence="2" type="ORF">BG36_17795</name>
    <name evidence="3" type="ORF">DES43_101216</name>
</gene>
<dbReference type="PATRIC" id="fig|69279.3.peg.781"/>
<reference evidence="3 5" key="2">
    <citation type="submission" date="2019-03" db="EMBL/GenBank/DDBJ databases">
        <title>Genomic Encyclopedia of Type Strains, Phase IV (KMG-IV): sequencing the most valuable type-strain genomes for metagenomic binning, comparative biology and taxonomic classification.</title>
        <authorList>
            <person name="Goeker M."/>
        </authorList>
    </citation>
    <scope>NUCLEOTIDE SEQUENCE [LARGE SCALE GENOMIC DNA]</scope>
    <source>
        <strain evidence="3 5">DSM 11603</strain>
    </source>
</reference>
<dbReference type="GO" id="GO:0016747">
    <property type="term" value="F:acyltransferase activity, transferring groups other than amino-acyl groups"/>
    <property type="evidence" value="ECO:0007669"/>
    <property type="project" value="InterPro"/>
</dbReference>
<keyword evidence="2" id="KW-0808">Transferase</keyword>
<dbReference type="Gene3D" id="3.40.630.30">
    <property type="match status" value="1"/>
</dbReference>
<dbReference type="AlphaFoldDB" id="A0A011U0C1"/>
<dbReference type="HOGENOM" id="CLU_091349_1_0_5"/>
<dbReference type="EMBL" id="JENY01000004">
    <property type="protein sequence ID" value="EXL09827.1"/>
    <property type="molecule type" value="Genomic_DNA"/>
</dbReference>
<evidence type="ECO:0000313" key="4">
    <source>
        <dbReference type="Proteomes" id="UP000019849"/>
    </source>
</evidence>
<dbReference type="OrthoDB" id="7843527at2"/>
<name>A0A011U0C1_9HYPH</name>
<dbReference type="RefSeq" id="WP_035023713.1">
    <property type="nucleotide sequence ID" value="NZ_KK073879.1"/>
</dbReference>
<reference evidence="2 4" key="1">
    <citation type="submission" date="2014-02" db="EMBL/GenBank/DDBJ databases">
        <title>Aquamicrobium defluvii Genome sequencing.</title>
        <authorList>
            <person name="Wang X."/>
        </authorList>
    </citation>
    <scope>NUCLEOTIDE SEQUENCE [LARGE SCALE GENOMIC DNA]</scope>
    <source>
        <strain evidence="2 4">W13Z1</strain>
    </source>
</reference>
<dbReference type="Proteomes" id="UP000019849">
    <property type="component" value="Unassembled WGS sequence"/>
</dbReference>
<sequence>MEQNFNSPARLTGTIRQLRPSDLPRFRAHLLRLDAESRRDRFNGLADDRFISAYAYRSFAAGTTVIGYVEGDEVLGAAEIHERAEESQPTAEIAFSVERHLQHRGLGGKLFERLIEKARDFGYTKLLVTTHPQNAAMRALARSYNAKLVFEDGETLGTIHLDPLMPVGVLAASHGYQGAVLEPA</sequence>
<evidence type="ECO:0000313" key="2">
    <source>
        <dbReference type="EMBL" id="EXL09827.1"/>
    </source>
</evidence>
<dbReference type="Proteomes" id="UP000294958">
    <property type="component" value="Unassembled WGS sequence"/>
</dbReference>
<protein>
    <submittedName>
        <fullName evidence="3">Acetyltransferase (GNAT) family protein</fullName>
    </submittedName>
    <submittedName>
        <fullName evidence="2">GCN5 family acetyltransferase</fullName>
    </submittedName>
</protein>
<evidence type="ECO:0000259" key="1">
    <source>
        <dbReference type="PROSITE" id="PS51186"/>
    </source>
</evidence>
<organism evidence="2 4">
    <name type="scientific">Aquamicrobium defluvii</name>
    <dbReference type="NCBI Taxonomy" id="69279"/>
    <lineage>
        <taxon>Bacteria</taxon>
        <taxon>Pseudomonadati</taxon>
        <taxon>Pseudomonadota</taxon>
        <taxon>Alphaproteobacteria</taxon>
        <taxon>Hyphomicrobiales</taxon>
        <taxon>Phyllobacteriaceae</taxon>
        <taxon>Aquamicrobium</taxon>
    </lineage>
</organism>
<evidence type="ECO:0000313" key="5">
    <source>
        <dbReference type="Proteomes" id="UP000294958"/>
    </source>
</evidence>
<dbReference type="PROSITE" id="PS51186">
    <property type="entry name" value="GNAT"/>
    <property type="match status" value="1"/>
</dbReference>
<accession>A0A011U0C1</accession>
<dbReference type="STRING" id="69279.BG36_17795"/>